<evidence type="ECO:0000259" key="2">
    <source>
        <dbReference type="SMART" id="SM00974"/>
    </source>
</evidence>
<reference evidence="3 4" key="1">
    <citation type="submission" date="2016-10" db="EMBL/GenBank/DDBJ databases">
        <authorList>
            <person name="de Groot N.N."/>
        </authorList>
    </citation>
    <scope>NUCLEOTIDE SEQUENCE [LARGE SCALE GENOMIC DNA]</scope>
    <source>
        <strain evidence="3 4">DSM 44149</strain>
    </source>
</reference>
<gene>
    <name evidence="3" type="ORF">SAMN04489726_4461</name>
</gene>
<proteinExistence type="predicted"/>
<keyword evidence="1" id="KW-0175">Coiled coil</keyword>
<evidence type="ECO:0000313" key="4">
    <source>
        <dbReference type="Proteomes" id="UP000183376"/>
    </source>
</evidence>
<dbReference type="Pfam" id="PF13250">
    <property type="entry name" value="SNIPE"/>
    <property type="match status" value="1"/>
</dbReference>
<dbReference type="Pfam" id="PF10544">
    <property type="entry name" value="T5orf172"/>
    <property type="match status" value="1"/>
</dbReference>
<evidence type="ECO:0000313" key="3">
    <source>
        <dbReference type="EMBL" id="SDN01334.1"/>
    </source>
</evidence>
<dbReference type="InterPro" id="IPR018306">
    <property type="entry name" value="Phage_T5_Orf172_DNA-bd"/>
</dbReference>
<accession>A0A1G9XX45</accession>
<evidence type="ECO:0000256" key="1">
    <source>
        <dbReference type="SAM" id="Coils"/>
    </source>
</evidence>
<feature type="coiled-coil region" evidence="1">
    <location>
        <begin position="234"/>
        <end position="298"/>
    </location>
</feature>
<organism evidence="3 4">
    <name type="scientific">Allokutzneria albata</name>
    <name type="common">Kibdelosporangium albatum</name>
    <dbReference type="NCBI Taxonomy" id="211114"/>
    <lineage>
        <taxon>Bacteria</taxon>
        <taxon>Bacillati</taxon>
        <taxon>Actinomycetota</taxon>
        <taxon>Actinomycetes</taxon>
        <taxon>Pseudonocardiales</taxon>
        <taxon>Pseudonocardiaceae</taxon>
        <taxon>Allokutzneria</taxon>
    </lineage>
</organism>
<dbReference type="AlphaFoldDB" id="A0A1G9XX45"/>
<dbReference type="InterPro" id="IPR025280">
    <property type="entry name" value="SNIPE"/>
</dbReference>
<feature type="domain" description="Bacteriophage T5 Orf172 DNA-binding" evidence="2">
    <location>
        <begin position="338"/>
        <end position="421"/>
    </location>
</feature>
<feature type="coiled-coil region" evidence="1">
    <location>
        <begin position="9"/>
        <end position="58"/>
    </location>
</feature>
<dbReference type="STRING" id="211114.SAMN04489726_4461"/>
<dbReference type="Proteomes" id="UP000183376">
    <property type="component" value="Chromosome I"/>
</dbReference>
<keyword evidence="4" id="KW-1185">Reference proteome</keyword>
<dbReference type="OrthoDB" id="9811665at2"/>
<dbReference type="EMBL" id="LT629701">
    <property type="protein sequence ID" value="SDN01334.1"/>
    <property type="molecule type" value="Genomic_DNA"/>
</dbReference>
<dbReference type="SMART" id="SM00974">
    <property type="entry name" value="T5orf172"/>
    <property type="match status" value="1"/>
</dbReference>
<protein>
    <submittedName>
        <fullName evidence="3">T5orf172 domain-containing protein</fullName>
    </submittedName>
</protein>
<name>A0A1G9XX45_ALLAB</name>
<sequence length="447" mass="51054">MFGGKAKRIAQLEAANAALEQRATTLTEQLRRVGALEYVQLQGEIHRMRGELGQLRELHAVQVRDHEATLAAQRAEHGAELARTSARRAHELVGYEKQIEEAKRTLVPYTEEMLYQDAGLFTYHHPLADADAYKHELVAVTDRIKSMIRDKRAVHADGNFTFNNSAAQGRKMVNDWCKLMLRAYNAEAENCLRTMRAGSLHVAKTRLNRTAEAIGKLGRLLGIRISQQYQALRLQELELTADYLRKKQEEKEAERERRAQLREEAKAQAELRREIEKLEKERRHLENVQKALREKGNEEAARALQAELDAVTSGIEGLHAREANVRAGYVYVISNVGAFGPRMVKIGMTRRLVPDERVQELGDASVPFRYDTHIMFFSRDAVGLEAALHRELSDRRVNQVNLRREFFYATPEEVRDLLRKHAGEVLEYVVEPEAAEFRMSRSLPAAS</sequence>
<dbReference type="eggNOG" id="COG4191">
    <property type="taxonomic scope" value="Bacteria"/>
</dbReference>